<evidence type="ECO:0000256" key="2">
    <source>
        <dbReference type="ARBA" id="ARBA00022730"/>
    </source>
</evidence>
<reference evidence="6" key="1">
    <citation type="submission" date="2018-05" db="EMBL/GenBank/DDBJ databases">
        <authorList>
            <person name="Lanie J.A."/>
            <person name="Ng W.-L."/>
            <person name="Kazmierczak K.M."/>
            <person name="Andrzejewski T.M."/>
            <person name="Davidsen T.M."/>
            <person name="Wayne K.J."/>
            <person name="Tettelin H."/>
            <person name="Glass J.I."/>
            <person name="Rusch D."/>
            <person name="Podicherti R."/>
            <person name="Tsui H.-C.T."/>
            <person name="Winkler M.E."/>
        </authorList>
    </citation>
    <scope>NUCLEOTIDE SEQUENCE</scope>
</reference>
<sequence>MTILLGPHISEKASARSDKNNQVVFKVRRDATKQEIRRAVQTLFEVEVDKVMVVRVPGKIRKYGRTIGRRSSWKKAYVRLAPGHDINFLGSE</sequence>
<evidence type="ECO:0000256" key="1">
    <source>
        <dbReference type="ARBA" id="ARBA00006700"/>
    </source>
</evidence>
<dbReference type="GO" id="GO:0003735">
    <property type="term" value="F:structural constituent of ribosome"/>
    <property type="evidence" value="ECO:0007669"/>
    <property type="project" value="InterPro"/>
</dbReference>
<name>A0A381Y8G7_9ZZZZ</name>
<dbReference type="PROSITE" id="PS00050">
    <property type="entry name" value="RIBOSOMAL_L23"/>
    <property type="match status" value="1"/>
</dbReference>
<keyword evidence="5" id="KW-0687">Ribonucleoprotein</keyword>
<dbReference type="Gene3D" id="3.30.70.330">
    <property type="match status" value="1"/>
</dbReference>
<protein>
    <recommendedName>
        <fullName evidence="7">50S ribosomal protein L23</fullName>
    </recommendedName>
</protein>
<proteinExistence type="inferred from homology"/>
<evidence type="ECO:0000256" key="3">
    <source>
        <dbReference type="ARBA" id="ARBA00022884"/>
    </source>
</evidence>
<dbReference type="InterPro" id="IPR012677">
    <property type="entry name" value="Nucleotide-bd_a/b_plait_sf"/>
</dbReference>
<accession>A0A381Y8G7</accession>
<dbReference type="GO" id="GO:0006412">
    <property type="term" value="P:translation"/>
    <property type="evidence" value="ECO:0007669"/>
    <property type="project" value="InterPro"/>
</dbReference>
<dbReference type="SUPFAM" id="SSF54189">
    <property type="entry name" value="Ribosomal proteins S24e, L23 and L15e"/>
    <property type="match status" value="1"/>
</dbReference>
<dbReference type="PANTHER" id="PTHR11620">
    <property type="entry name" value="60S RIBOSOMAL PROTEIN L23A"/>
    <property type="match status" value="1"/>
</dbReference>
<organism evidence="6">
    <name type="scientific">marine metagenome</name>
    <dbReference type="NCBI Taxonomy" id="408172"/>
    <lineage>
        <taxon>unclassified sequences</taxon>
        <taxon>metagenomes</taxon>
        <taxon>ecological metagenomes</taxon>
    </lineage>
</organism>
<dbReference type="InterPro" id="IPR013025">
    <property type="entry name" value="Ribosomal_uL23-like"/>
</dbReference>
<keyword evidence="3" id="KW-0694">RNA-binding</keyword>
<dbReference type="Pfam" id="PF00276">
    <property type="entry name" value="Ribosomal_L23"/>
    <property type="match status" value="1"/>
</dbReference>
<dbReference type="InterPro" id="IPR001014">
    <property type="entry name" value="Ribosomal_uL23_CS"/>
</dbReference>
<dbReference type="EMBL" id="UINC01017532">
    <property type="protein sequence ID" value="SVA72783.1"/>
    <property type="molecule type" value="Genomic_DNA"/>
</dbReference>
<dbReference type="NCBIfam" id="NF004359">
    <property type="entry name" value="PRK05738.1-3"/>
    <property type="match status" value="1"/>
</dbReference>
<evidence type="ECO:0000256" key="5">
    <source>
        <dbReference type="ARBA" id="ARBA00023274"/>
    </source>
</evidence>
<dbReference type="NCBIfam" id="NF004363">
    <property type="entry name" value="PRK05738.2-4"/>
    <property type="match status" value="1"/>
</dbReference>
<evidence type="ECO:0008006" key="7">
    <source>
        <dbReference type="Google" id="ProtNLM"/>
    </source>
</evidence>
<dbReference type="GO" id="GO:0019843">
    <property type="term" value="F:rRNA binding"/>
    <property type="evidence" value="ECO:0007669"/>
    <property type="project" value="UniProtKB-KW"/>
</dbReference>
<dbReference type="GO" id="GO:0005840">
    <property type="term" value="C:ribosome"/>
    <property type="evidence" value="ECO:0007669"/>
    <property type="project" value="UniProtKB-KW"/>
</dbReference>
<dbReference type="InterPro" id="IPR012678">
    <property type="entry name" value="Ribosomal_uL23/eL15/eS24_sf"/>
</dbReference>
<comment type="similarity">
    <text evidence="1">Belongs to the universal ribosomal protein uL23 family.</text>
</comment>
<dbReference type="FunFam" id="3.30.70.330:FF:000001">
    <property type="entry name" value="50S ribosomal protein L23"/>
    <property type="match status" value="1"/>
</dbReference>
<evidence type="ECO:0000256" key="4">
    <source>
        <dbReference type="ARBA" id="ARBA00022980"/>
    </source>
</evidence>
<gene>
    <name evidence="6" type="ORF">METZ01_LOCUS125637</name>
</gene>
<keyword evidence="4" id="KW-0689">Ribosomal protein</keyword>
<dbReference type="AlphaFoldDB" id="A0A381Y8G7"/>
<dbReference type="HAMAP" id="MF_01369_B">
    <property type="entry name" value="Ribosomal_uL23_B"/>
    <property type="match status" value="1"/>
</dbReference>
<evidence type="ECO:0000313" key="6">
    <source>
        <dbReference type="EMBL" id="SVA72783.1"/>
    </source>
</evidence>
<keyword evidence="2" id="KW-0699">rRNA-binding</keyword>
<dbReference type="GO" id="GO:1990904">
    <property type="term" value="C:ribonucleoprotein complex"/>
    <property type="evidence" value="ECO:0007669"/>
    <property type="project" value="UniProtKB-KW"/>
</dbReference>